<evidence type="ECO:0000313" key="1">
    <source>
        <dbReference type="EMBL" id="CAG8444425.1"/>
    </source>
</evidence>
<reference evidence="1" key="1">
    <citation type="submission" date="2021-06" db="EMBL/GenBank/DDBJ databases">
        <authorList>
            <person name="Kallberg Y."/>
            <person name="Tangrot J."/>
            <person name="Rosling A."/>
        </authorList>
    </citation>
    <scope>NUCLEOTIDE SEQUENCE</scope>
    <source>
        <strain evidence="1">28 12/20/2015</strain>
    </source>
</reference>
<evidence type="ECO:0000313" key="2">
    <source>
        <dbReference type="Proteomes" id="UP000789366"/>
    </source>
</evidence>
<comment type="caution">
    <text evidence="1">The sequence shown here is derived from an EMBL/GenBank/DDBJ whole genome shotgun (WGS) entry which is preliminary data.</text>
</comment>
<dbReference type="EMBL" id="CAJVPW010000140">
    <property type="protein sequence ID" value="CAG8444425.1"/>
    <property type="molecule type" value="Genomic_DNA"/>
</dbReference>
<keyword evidence="2" id="KW-1185">Reference proteome</keyword>
<protein>
    <submittedName>
        <fullName evidence="1">16214_t:CDS:1</fullName>
    </submittedName>
</protein>
<name>A0ACA9K045_9GLOM</name>
<accession>A0ACA9K045</accession>
<sequence length="56" mass="6726">MNYARVGIVLLKERNDLVVVVLREMAYRDDSHALNSQPKGICWHMHFDWIRTRENK</sequence>
<gene>
    <name evidence="1" type="ORF">SPELUC_LOCUS404</name>
</gene>
<dbReference type="Proteomes" id="UP000789366">
    <property type="component" value="Unassembled WGS sequence"/>
</dbReference>
<proteinExistence type="predicted"/>
<organism evidence="1 2">
    <name type="scientific">Cetraspora pellucida</name>
    <dbReference type="NCBI Taxonomy" id="1433469"/>
    <lineage>
        <taxon>Eukaryota</taxon>
        <taxon>Fungi</taxon>
        <taxon>Fungi incertae sedis</taxon>
        <taxon>Mucoromycota</taxon>
        <taxon>Glomeromycotina</taxon>
        <taxon>Glomeromycetes</taxon>
        <taxon>Diversisporales</taxon>
        <taxon>Gigasporaceae</taxon>
        <taxon>Cetraspora</taxon>
    </lineage>
</organism>